<dbReference type="Proteomes" id="UP000054144">
    <property type="component" value="Unassembled WGS sequence"/>
</dbReference>
<feature type="non-terminal residue" evidence="1">
    <location>
        <position position="160"/>
    </location>
</feature>
<evidence type="ECO:0000313" key="2">
    <source>
        <dbReference type="Proteomes" id="UP000054144"/>
    </source>
</evidence>
<feature type="non-terminal residue" evidence="1">
    <location>
        <position position="1"/>
    </location>
</feature>
<name>A0A0D7AR92_9AGAR</name>
<keyword evidence="2" id="KW-1185">Reference proteome</keyword>
<proteinExistence type="predicted"/>
<accession>A0A0D7AR92</accession>
<reference evidence="1 2" key="1">
    <citation type="journal article" date="2015" name="Fungal Genet. Biol.">
        <title>Evolution of novel wood decay mechanisms in Agaricales revealed by the genome sequences of Fistulina hepatica and Cylindrobasidium torrendii.</title>
        <authorList>
            <person name="Floudas D."/>
            <person name="Held B.W."/>
            <person name="Riley R."/>
            <person name="Nagy L.G."/>
            <person name="Koehler G."/>
            <person name="Ransdell A.S."/>
            <person name="Younus H."/>
            <person name="Chow J."/>
            <person name="Chiniquy J."/>
            <person name="Lipzen A."/>
            <person name="Tritt A."/>
            <person name="Sun H."/>
            <person name="Haridas S."/>
            <person name="LaButti K."/>
            <person name="Ohm R.A."/>
            <person name="Kues U."/>
            <person name="Blanchette R.A."/>
            <person name="Grigoriev I.V."/>
            <person name="Minto R.E."/>
            <person name="Hibbett D.S."/>
        </authorList>
    </citation>
    <scope>NUCLEOTIDE SEQUENCE [LARGE SCALE GENOMIC DNA]</scope>
    <source>
        <strain evidence="1 2">ATCC 64428</strain>
    </source>
</reference>
<evidence type="ECO:0000313" key="1">
    <source>
        <dbReference type="EMBL" id="KIY53323.1"/>
    </source>
</evidence>
<protein>
    <submittedName>
        <fullName evidence="1">Uncharacterized protein</fullName>
    </submittedName>
</protein>
<dbReference type="AlphaFoldDB" id="A0A0D7AR92"/>
<organism evidence="1 2">
    <name type="scientific">Fistulina hepatica ATCC 64428</name>
    <dbReference type="NCBI Taxonomy" id="1128425"/>
    <lineage>
        <taxon>Eukaryota</taxon>
        <taxon>Fungi</taxon>
        <taxon>Dikarya</taxon>
        <taxon>Basidiomycota</taxon>
        <taxon>Agaricomycotina</taxon>
        <taxon>Agaricomycetes</taxon>
        <taxon>Agaricomycetidae</taxon>
        <taxon>Agaricales</taxon>
        <taxon>Fistulinaceae</taxon>
        <taxon>Fistulina</taxon>
    </lineage>
</organism>
<sequence length="160" mass="17988">LITPTDWPKWVLSGVKTLRAEARGERWKTLISDWLKYEEKLDFASSARKLDLTSRPPAVHWWIQRGRCTAAPPPKITGDHDKFGAAVIKWWNALNPSWRVRDAASGTLIQTGIPDGWDSLDCGGPNGLLSVLACLAWWHDLNGGNATPQWVKIVEDVHWV</sequence>
<dbReference type="EMBL" id="KN881625">
    <property type="protein sequence ID" value="KIY53323.1"/>
    <property type="molecule type" value="Genomic_DNA"/>
</dbReference>
<gene>
    <name evidence="1" type="ORF">FISHEDRAFT_13679</name>
</gene>
<dbReference type="OrthoDB" id="3010079at2759"/>